<accession>A0A2T9Y4U8</accession>
<sequence>MGSAKDIYPNDTKKSDNYLAIKQPKELYLPNYNHDISNNRLNYENSKSLELETSQPPRYSFTNPLVYAAVSEPNTQGIAEIQSTTPAVKSPKSHKHSNHTIIESLGNTLTVSEMKQENNSEPTTVCVRCTERSTYFGALSDKNLWKSCCFQFVSFFVAIIAVIALLVNSSFWQFGAFDSDTN</sequence>
<protein>
    <submittedName>
        <fullName evidence="2">Uncharacterized protein</fullName>
    </submittedName>
</protein>
<feature type="transmembrane region" description="Helical" evidence="1">
    <location>
        <begin position="152"/>
        <end position="172"/>
    </location>
</feature>
<proteinExistence type="predicted"/>
<evidence type="ECO:0000313" key="3">
    <source>
        <dbReference type="Proteomes" id="UP000245383"/>
    </source>
</evidence>
<evidence type="ECO:0000256" key="1">
    <source>
        <dbReference type="SAM" id="Phobius"/>
    </source>
</evidence>
<dbReference type="Proteomes" id="UP000245383">
    <property type="component" value="Unassembled WGS sequence"/>
</dbReference>
<keyword evidence="1" id="KW-1133">Transmembrane helix</keyword>
<feature type="non-terminal residue" evidence="2">
    <location>
        <position position="182"/>
    </location>
</feature>
<comment type="caution">
    <text evidence="2">The sequence shown here is derived from an EMBL/GenBank/DDBJ whole genome shotgun (WGS) entry which is preliminary data.</text>
</comment>
<keyword evidence="3" id="KW-1185">Reference proteome</keyword>
<reference evidence="2 3" key="1">
    <citation type="journal article" date="2018" name="MBio">
        <title>Comparative Genomics Reveals the Core Gene Toolbox for the Fungus-Insect Symbiosis.</title>
        <authorList>
            <person name="Wang Y."/>
            <person name="Stata M."/>
            <person name="Wang W."/>
            <person name="Stajich J.E."/>
            <person name="White M.M."/>
            <person name="Moncalvo J.M."/>
        </authorList>
    </citation>
    <scope>NUCLEOTIDE SEQUENCE [LARGE SCALE GENOMIC DNA]</scope>
    <source>
        <strain evidence="2 3">SWE-8-4</strain>
    </source>
</reference>
<organism evidence="2 3">
    <name type="scientific">Smittium simulii</name>
    <dbReference type="NCBI Taxonomy" id="133385"/>
    <lineage>
        <taxon>Eukaryota</taxon>
        <taxon>Fungi</taxon>
        <taxon>Fungi incertae sedis</taxon>
        <taxon>Zoopagomycota</taxon>
        <taxon>Kickxellomycotina</taxon>
        <taxon>Harpellomycetes</taxon>
        <taxon>Harpellales</taxon>
        <taxon>Legeriomycetaceae</taxon>
        <taxon>Smittium</taxon>
    </lineage>
</organism>
<keyword evidence="1" id="KW-0812">Transmembrane</keyword>
<evidence type="ECO:0000313" key="2">
    <source>
        <dbReference type="EMBL" id="PVU87376.1"/>
    </source>
</evidence>
<dbReference type="AlphaFoldDB" id="A0A2T9Y4U8"/>
<dbReference type="EMBL" id="MBFR01000505">
    <property type="protein sequence ID" value="PVU87376.1"/>
    <property type="molecule type" value="Genomic_DNA"/>
</dbReference>
<name>A0A2T9Y4U8_9FUNG</name>
<keyword evidence="1" id="KW-0472">Membrane</keyword>
<gene>
    <name evidence="2" type="ORF">BB561_006365</name>
</gene>